<gene>
    <name evidence="2" type="ordered locus">TEH_18350</name>
</gene>
<dbReference type="PRINTS" id="PR01874">
    <property type="entry name" value="DNAREPAIRADA"/>
</dbReference>
<dbReference type="GO" id="GO:0005524">
    <property type="term" value="F:ATP binding"/>
    <property type="evidence" value="ECO:0007669"/>
    <property type="project" value="InterPro"/>
</dbReference>
<dbReference type="KEGG" id="thl:TEH_18350"/>
<protein>
    <recommendedName>
        <fullName evidence="1">SF4 helicase domain-containing protein</fullName>
    </recommendedName>
</protein>
<dbReference type="GO" id="GO:0006260">
    <property type="term" value="P:DNA replication"/>
    <property type="evidence" value="ECO:0007669"/>
    <property type="project" value="InterPro"/>
</dbReference>
<dbReference type="RefSeq" id="WP_014125204.1">
    <property type="nucleotide sequence ID" value="NC_016052.1"/>
</dbReference>
<organism evidence="2 3">
    <name type="scientific">Tetragenococcus halophilus (strain DSM 20338 / JCM 20259 / NCIMB 9735 / NBRC 12172)</name>
    <name type="common">Pediococcus halophilus</name>
    <dbReference type="NCBI Taxonomy" id="945021"/>
    <lineage>
        <taxon>Bacteria</taxon>
        <taxon>Bacillati</taxon>
        <taxon>Bacillota</taxon>
        <taxon>Bacilli</taxon>
        <taxon>Lactobacillales</taxon>
        <taxon>Enterococcaceae</taxon>
        <taxon>Tetragenococcus</taxon>
    </lineage>
</organism>
<proteinExistence type="predicted"/>
<dbReference type="EMBL" id="AP012046">
    <property type="protein sequence ID" value="BAK95162.1"/>
    <property type="molecule type" value="Genomic_DNA"/>
</dbReference>
<sequence>MNEQMIVANLLNDTKQIQFLNVNSVWFESSVMSLIVQAVINLNGEVQSTADISEQIKEDSNKDISQEELETLKNTKEYEKYSFSAMVPHLHKNYVQKQLNYYMAKYQQEGRKKYLNVVNSLTEEMNDISVSADDGLLSSSIDEFEKELYSEKSTSLKTFHEVNMMIGGGFRPGQLITIGARSGVGKTLVSLNFMMDMLERDNSLRADFFSLEMNKLEIVDRIISRKESINSLKMVDYTNLSHEEKGKSLAGYKDLMNNYDIGLFGEEYSTLGMIKRKIKERAVQGKYIAFIDYVGLVNVEGVNAGGEGGERIAINIITRELKLLASELKIPIFILSQLNRGLEYRQDKTPGLQDLKASGSLEQDSSMVFFISKDSEEDNLAYLDVAKNRVGRRGRLKFYMNPAFMEFKPYQT</sequence>
<dbReference type="GO" id="GO:0005829">
    <property type="term" value="C:cytosol"/>
    <property type="evidence" value="ECO:0007669"/>
    <property type="project" value="TreeGrafter"/>
</dbReference>
<dbReference type="InterPro" id="IPR027417">
    <property type="entry name" value="P-loop_NTPase"/>
</dbReference>
<dbReference type="PANTHER" id="PTHR30153:SF2">
    <property type="entry name" value="REPLICATIVE DNA HELICASE"/>
    <property type="match status" value="1"/>
</dbReference>
<dbReference type="AlphaFoldDB" id="A0AAN1VRJ7"/>
<dbReference type="Gene3D" id="3.40.50.300">
    <property type="entry name" value="P-loop containing nucleotide triphosphate hydrolases"/>
    <property type="match status" value="1"/>
</dbReference>
<dbReference type="PANTHER" id="PTHR30153">
    <property type="entry name" value="REPLICATIVE DNA HELICASE DNAB"/>
    <property type="match status" value="1"/>
</dbReference>
<evidence type="ECO:0000313" key="2">
    <source>
        <dbReference type="EMBL" id="BAK95162.1"/>
    </source>
</evidence>
<dbReference type="PROSITE" id="PS51199">
    <property type="entry name" value="SF4_HELICASE"/>
    <property type="match status" value="1"/>
</dbReference>
<feature type="domain" description="SF4 helicase" evidence="1">
    <location>
        <begin position="148"/>
        <end position="412"/>
    </location>
</feature>
<dbReference type="GO" id="GO:0003678">
    <property type="term" value="F:DNA helicase activity"/>
    <property type="evidence" value="ECO:0007669"/>
    <property type="project" value="InterPro"/>
</dbReference>
<dbReference type="InterPro" id="IPR007694">
    <property type="entry name" value="DNA_helicase_DnaB-like_C"/>
</dbReference>
<evidence type="ECO:0000313" key="3">
    <source>
        <dbReference type="Proteomes" id="UP000002663"/>
    </source>
</evidence>
<accession>A0AAN1VRJ7</accession>
<name>A0AAN1VRJ7_TETHN</name>
<evidence type="ECO:0000259" key="1">
    <source>
        <dbReference type="PROSITE" id="PS51199"/>
    </source>
</evidence>
<reference evidence="2 3" key="1">
    <citation type="submission" date="2011-01" db="EMBL/GenBank/DDBJ databases">
        <title>Whole genome sequence of Tetragenococcus halophilus NBRC 12172.</title>
        <authorList>
            <person name="Nakazawa H."/>
            <person name="Omata S."/>
            <person name="Koga C."/>
            <person name="Watanabe Y."/>
            <person name="Katano Y."/>
            <person name="Ito N."/>
            <person name="Tsukatani N."/>
            <person name="Ankai A."/>
            <person name="Oguchi A."/>
            <person name="Fukui S."/>
            <person name="Yashiro I."/>
            <person name="Kamata S."/>
            <person name="Hashimoto Y."/>
            <person name="Yamazaki J."/>
            <person name="Taguchi H."/>
            <person name="Tanaka A."/>
            <person name="Koyama T."/>
            <person name="Ichige A."/>
            <person name="Hanya Y."/>
            <person name="Tanikawa S."/>
            <person name="Yamazaki S."/>
            <person name="Fujita N."/>
        </authorList>
    </citation>
    <scope>NUCLEOTIDE SEQUENCE [LARGE SCALE GENOMIC DNA]</scope>
    <source>
        <strain evidence="3">DSM 20338 / JCM 20259 / NCIMB 9735 / NBRC 12172</strain>
    </source>
</reference>
<dbReference type="SUPFAM" id="SSF52540">
    <property type="entry name" value="P-loop containing nucleoside triphosphate hydrolases"/>
    <property type="match status" value="1"/>
</dbReference>
<dbReference type="Proteomes" id="UP000002663">
    <property type="component" value="Chromosome"/>
</dbReference>
<dbReference type="Pfam" id="PF03796">
    <property type="entry name" value="DnaB_C"/>
    <property type="match status" value="1"/>
</dbReference>